<name>A0A7D5Z346_9NEIS</name>
<dbReference type="PANTHER" id="PTHR30399">
    <property type="entry name" value="UNCHARACTERIZED PROTEIN YGJP"/>
    <property type="match status" value="1"/>
</dbReference>
<dbReference type="AlphaFoldDB" id="A0A7D5Z346"/>
<dbReference type="RefSeq" id="WP_180307663.1">
    <property type="nucleotide sequence ID" value="NZ_CP058952.1"/>
</dbReference>
<dbReference type="Pfam" id="PF01863">
    <property type="entry name" value="YgjP-like"/>
    <property type="match status" value="1"/>
</dbReference>
<dbReference type="PANTHER" id="PTHR30399:SF1">
    <property type="entry name" value="UTP PYROPHOSPHATASE"/>
    <property type="match status" value="1"/>
</dbReference>
<feature type="domain" description="YgjP-like metallopeptidase" evidence="1">
    <location>
        <begin position="93"/>
        <end position="154"/>
    </location>
</feature>
<protein>
    <submittedName>
        <fullName evidence="2">M48 family metallopeptidase</fullName>
    </submittedName>
</protein>
<evidence type="ECO:0000313" key="2">
    <source>
        <dbReference type="EMBL" id="QLI80523.1"/>
    </source>
</evidence>
<dbReference type="EMBL" id="CP058952">
    <property type="protein sequence ID" value="QLI80523.1"/>
    <property type="molecule type" value="Genomic_DNA"/>
</dbReference>
<dbReference type="KEGG" id="cfon:HZU75_02625"/>
<dbReference type="InterPro" id="IPR053136">
    <property type="entry name" value="UTP_pyrophosphatase-like"/>
</dbReference>
<gene>
    <name evidence="2" type="ORF">HZU75_02625</name>
</gene>
<dbReference type="Proteomes" id="UP000510822">
    <property type="component" value="Chromosome"/>
</dbReference>
<dbReference type="CDD" id="cd07344">
    <property type="entry name" value="M48_yhfN_like"/>
    <property type="match status" value="1"/>
</dbReference>
<evidence type="ECO:0000313" key="3">
    <source>
        <dbReference type="Proteomes" id="UP000510822"/>
    </source>
</evidence>
<sequence>MQQLKYIAHYPAPLIEQVQALIAKNQLAPMLAKKYPNRHQIQTDKALYDYVSELKSEFFRNAAAISKVGFDSKISVINHALGLHTQIARVQGGKLKSKNEIRIATLFKNTPPEFLKMIVVHELAHLKEKDHNKAFYQLCQHMEPNYLQYEFDLRLHLTVQDLGLANN</sequence>
<dbReference type="Gene3D" id="3.30.2010.10">
    <property type="entry name" value="Metalloproteases ('zincins'), catalytic domain"/>
    <property type="match status" value="1"/>
</dbReference>
<evidence type="ECO:0000259" key="1">
    <source>
        <dbReference type="Pfam" id="PF01863"/>
    </source>
</evidence>
<dbReference type="InterPro" id="IPR002725">
    <property type="entry name" value="YgjP-like_metallopeptidase"/>
</dbReference>
<organism evidence="2 3">
    <name type="scientific">Chitinibacter fontanus</name>
    <dbReference type="NCBI Taxonomy" id="1737446"/>
    <lineage>
        <taxon>Bacteria</taxon>
        <taxon>Pseudomonadati</taxon>
        <taxon>Pseudomonadota</taxon>
        <taxon>Betaproteobacteria</taxon>
        <taxon>Neisseriales</taxon>
        <taxon>Chitinibacteraceae</taxon>
        <taxon>Chitinibacter</taxon>
    </lineage>
</organism>
<accession>A0A7D5Z346</accession>
<proteinExistence type="predicted"/>
<reference evidence="2 3" key="1">
    <citation type="journal article" date="2016" name="Int. J. Syst. Evol. Microbiol.">
        <title>Chitinibacter fontanus sp. nov., isolated from a spring.</title>
        <authorList>
            <person name="Sheu S.Y."/>
            <person name="Li Y.S."/>
            <person name="Young C.C."/>
            <person name="Chen W.M."/>
        </authorList>
    </citation>
    <scope>NUCLEOTIDE SEQUENCE [LARGE SCALE GENOMIC DNA]</scope>
    <source>
        <strain evidence="2 3">STM-7</strain>
    </source>
</reference>
<keyword evidence="3" id="KW-1185">Reference proteome</keyword>